<name>A0A3D8TTB6_9LIST</name>
<dbReference type="GO" id="GO:0005975">
    <property type="term" value="P:carbohydrate metabolic process"/>
    <property type="evidence" value="ECO:0007669"/>
    <property type="project" value="InterPro"/>
</dbReference>
<dbReference type="InterPro" id="IPR040802">
    <property type="entry name" value="PgdA_N"/>
</dbReference>
<evidence type="ECO:0000256" key="3">
    <source>
        <dbReference type="SAM" id="Phobius"/>
    </source>
</evidence>
<dbReference type="PANTHER" id="PTHR10587">
    <property type="entry name" value="GLYCOSYL TRANSFERASE-RELATED"/>
    <property type="match status" value="1"/>
</dbReference>
<dbReference type="InterPro" id="IPR002509">
    <property type="entry name" value="NODB_dom"/>
</dbReference>
<dbReference type="SUPFAM" id="SSF88713">
    <property type="entry name" value="Glycoside hydrolase/deacetylase"/>
    <property type="match status" value="1"/>
</dbReference>
<keyword evidence="1" id="KW-0479">Metal-binding</keyword>
<keyword evidence="2" id="KW-0378">Hydrolase</keyword>
<dbReference type="GO" id="GO:0016810">
    <property type="term" value="F:hydrolase activity, acting on carbon-nitrogen (but not peptide) bonds"/>
    <property type="evidence" value="ECO:0007669"/>
    <property type="project" value="InterPro"/>
</dbReference>
<dbReference type="Pfam" id="PF18627">
    <property type="entry name" value="PgdA_N"/>
    <property type="match status" value="1"/>
</dbReference>
<reference evidence="6" key="1">
    <citation type="submission" date="2015-04" db="EMBL/GenBank/DDBJ databases">
        <authorList>
            <person name="Schardt J."/>
            <person name="Mueller-Herbst S."/>
            <person name="Scherer S."/>
            <person name="Huptas C."/>
        </authorList>
    </citation>
    <scope>NUCLEOTIDE SEQUENCE [LARGE SCALE GENOMIC DNA]</scope>
    <source>
        <strain evidence="6">Kiel-L1</strain>
    </source>
</reference>
<accession>A0A3D8TTB6</accession>
<dbReference type="PANTHER" id="PTHR10587:SF133">
    <property type="entry name" value="CHITIN DEACETYLASE 1-RELATED"/>
    <property type="match status" value="1"/>
</dbReference>
<proteinExistence type="predicted"/>
<comment type="caution">
    <text evidence="5">The sequence shown here is derived from an EMBL/GenBank/DDBJ whole genome shotgun (WGS) entry which is preliminary data.</text>
</comment>
<evidence type="ECO:0000259" key="4">
    <source>
        <dbReference type="PROSITE" id="PS51677"/>
    </source>
</evidence>
<evidence type="ECO:0000256" key="2">
    <source>
        <dbReference type="ARBA" id="ARBA00022801"/>
    </source>
</evidence>
<dbReference type="RefSeq" id="WP_165849920.1">
    <property type="nucleotide sequence ID" value="NZ_LARY01000001.1"/>
</dbReference>
<dbReference type="Gene3D" id="3.20.20.370">
    <property type="entry name" value="Glycoside hydrolase/deacetylase"/>
    <property type="match status" value="1"/>
</dbReference>
<dbReference type="GO" id="GO:0046872">
    <property type="term" value="F:metal ion binding"/>
    <property type="evidence" value="ECO:0007669"/>
    <property type="project" value="UniProtKB-KW"/>
</dbReference>
<keyword evidence="3" id="KW-0812">Transmembrane</keyword>
<keyword evidence="3" id="KW-1133">Transmembrane helix</keyword>
<evidence type="ECO:0000313" key="5">
    <source>
        <dbReference type="EMBL" id="RDX02029.1"/>
    </source>
</evidence>
<feature type="domain" description="NodB homology" evidence="4">
    <location>
        <begin position="261"/>
        <end position="435"/>
    </location>
</feature>
<dbReference type="InterPro" id="IPR050248">
    <property type="entry name" value="Polysacc_deacetylase_ArnD"/>
</dbReference>
<dbReference type="GO" id="GO:0016020">
    <property type="term" value="C:membrane"/>
    <property type="evidence" value="ECO:0007669"/>
    <property type="project" value="TreeGrafter"/>
</dbReference>
<dbReference type="Gene3D" id="3.30.565.50">
    <property type="match status" value="1"/>
</dbReference>
<keyword evidence="6" id="KW-1185">Reference proteome</keyword>
<gene>
    <name evidence="5" type="ORF">UR08_00305</name>
</gene>
<organism evidence="5 6">
    <name type="scientific">Listeria kieliensis</name>
    <dbReference type="NCBI Taxonomy" id="1621700"/>
    <lineage>
        <taxon>Bacteria</taxon>
        <taxon>Bacillati</taxon>
        <taxon>Bacillota</taxon>
        <taxon>Bacilli</taxon>
        <taxon>Bacillales</taxon>
        <taxon>Listeriaceae</taxon>
        <taxon>Listeria</taxon>
    </lineage>
</organism>
<dbReference type="Pfam" id="PF01522">
    <property type="entry name" value="Polysacc_deac_1"/>
    <property type="match status" value="1"/>
</dbReference>
<dbReference type="SUPFAM" id="SSF144015">
    <property type="entry name" value="Peptidoglycan deacetylase N-terminal noncatalytic region"/>
    <property type="match status" value="1"/>
</dbReference>
<dbReference type="Proteomes" id="UP000257055">
    <property type="component" value="Unassembled WGS sequence"/>
</dbReference>
<dbReference type="InterPro" id="IPR011330">
    <property type="entry name" value="Glyco_hydro/deAcase_b/a-brl"/>
</dbReference>
<dbReference type="CDD" id="cd10954">
    <property type="entry name" value="CE4_CtAXE_like"/>
    <property type="match status" value="1"/>
</dbReference>
<protein>
    <recommendedName>
        <fullName evidence="4">NodB homology domain-containing protein</fullName>
    </recommendedName>
</protein>
<feature type="transmembrane region" description="Helical" evidence="3">
    <location>
        <begin position="6"/>
        <end position="26"/>
    </location>
</feature>
<dbReference type="PROSITE" id="PS51677">
    <property type="entry name" value="NODB"/>
    <property type="match status" value="1"/>
</dbReference>
<evidence type="ECO:0000313" key="6">
    <source>
        <dbReference type="Proteomes" id="UP000257055"/>
    </source>
</evidence>
<dbReference type="AlphaFoldDB" id="A0A3D8TTB6"/>
<sequence length="460" mass="51713">MNHKILWLSLATLVVVAGGIFGFFAYQNHKLEKAREKVTREVEREMDQKIGRGNFHKVEQANKQNSDTMMFIPVLKDKSDNQALKQKILDAAKKEQNDSNNLVFFTFDRQRTGHGVEGYRLKKIRYDRAGFGYKRTSERQFDQQLVDADTGKVLTLGEVLSPDPDALLELKLAMQKAIIAQKKLSLEQMAELGEAKYPERLSETSINLTDKALTLPISIPNHPELKHVAVPLSYLAGHVKSKYLAPGTEGEKPLRSANSGKKIALTFDDGPSRKVTPRVLALLKKYHAKATFFVLGSEVVENPGLVKQELMAGHEIGNHSWSHPQLTKLSNAEVSEQVLKTQMAVYEQTGYFPELMRPPYGAVHHDTALAIGLPLAQWTVDTEDWKYKSGRLVTNKVLKSARDGGIILMHDIHETTADGLEETLKQLKKQGYEFVTVSELLNQKLEIGHEYFDATQEKAV</sequence>
<dbReference type="EMBL" id="LARY01000001">
    <property type="protein sequence ID" value="RDX02029.1"/>
    <property type="molecule type" value="Genomic_DNA"/>
</dbReference>
<keyword evidence="3" id="KW-0472">Membrane</keyword>
<evidence type="ECO:0000256" key="1">
    <source>
        <dbReference type="ARBA" id="ARBA00022723"/>
    </source>
</evidence>